<organism evidence="1 2">
    <name type="scientific">Taklimakanibacter albus</name>
    <dbReference type="NCBI Taxonomy" id="2800327"/>
    <lineage>
        <taxon>Bacteria</taxon>
        <taxon>Pseudomonadati</taxon>
        <taxon>Pseudomonadota</taxon>
        <taxon>Alphaproteobacteria</taxon>
        <taxon>Hyphomicrobiales</taxon>
        <taxon>Aestuariivirgaceae</taxon>
        <taxon>Taklimakanibacter</taxon>
    </lineage>
</organism>
<name>A0ACC5QY64_9HYPH</name>
<evidence type="ECO:0000313" key="2">
    <source>
        <dbReference type="Proteomes" id="UP000616151"/>
    </source>
</evidence>
<dbReference type="EMBL" id="JAENHL010000004">
    <property type="protein sequence ID" value="MBK1865308.1"/>
    <property type="molecule type" value="Genomic_DNA"/>
</dbReference>
<sequence length="319" mass="34258">MPRPHLNLALQRSHDLRNALHTAVLIGGSAVLVAAIAWTVLGFTGLVWAAILGAIGLWTMGRVSPKMVLGLYKARALSPDELPDVHHVVRELARRADLPSVPQLYYVPSKILNAFAVGTPQDSAIAVTDGLVRTMTMRQLAGILAHETAHIKSGDLKVMALADVLTRITSSMSFLGLIGIPALFGAGIAIPWLGILLLIFAPTLGGLLQLGLSRTREYDADLDGAALTGDPAGLASALETLEHRQGRVWEGLFPAGRVPSPSLLRTHPATEDRMRRLLALAGEPDAQIALTTARPVPGPSLVPPIRNPRIHWHRMGIWY</sequence>
<gene>
    <name evidence="1" type="ORF">JHL16_03005</name>
</gene>
<reference evidence="1" key="1">
    <citation type="submission" date="2021-01" db="EMBL/GenBank/DDBJ databases">
        <authorList>
            <person name="Sun Q."/>
        </authorList>
    </citation>
    <scope>NUCLEOTIDE SEQUENCE</scope>
    <source>
        <strain evidence="1">YIM B02566</strain>
    </source>
</reference>
<accession>A0ACC5QY64</accession>
<dbReference type="Proteomes" id="UP000616151">
    <property type="component" value="Unassembled WGS sequence"/>
</dbReference>
<protein>
    <submittedName>
        <fullName evidence="1">M48 family metalloprotease</fullName>
    </submittedName>
</protein>
<proteinExistence type="predicted"/>
<keyword evidence="2" id="KW-1185">Reference proteome</keyword>
<keyword evidence="1" id="KW-0378">Hydrolase</keyword>
<keyword evidence="1" id="KW-0482">Metalloprotease</keyword>
<keyword evidence="1" id="KW-0645">Protease</keyword>
<evidence type="ECO:0000313" key="1">
    <source>
        <dbReference type="EMBL" id="MBK1865308.1"/>
    </source>
</evidence>
<comment type="caution">
    <text evidence="1">The sequence shown here is derived from an EMBL/GenBank/DDBJ whole genome shotgun (WGS) entry which is preliminary data.</text>
</comment>